<feature type="non-terminal residue" evidence="2">
    <location>
        <position position="1"/>
    </location>
</feature>
<organism evidence="2">
    <name type="scientific">Solanum chacoense</name>
    <name type="common">Chaco potato</name>
    <dbReference type="NCBI Taxonomy" id="4108"/>
    <lineage>
        <taxon>Eukaryota</taxon>
        <taxon>Viridiplantae</taxon>
        <taxon>Streptophyta</taxon>
        <taxon>Embryophyta</taxon>
        <taxon>Tracheophyta</taxon>
        <taxon>Spermatophyta</taxon>
        <taxon>Magnoliopsida</taxon>
        <taxon>eudicotyledons</taxon>
        <taxon>Gunneridae</taxon>
        <taxon>Pentapetalae</taxon>
        <taxon>asterids</taxon>
        <taxon>lamiids</taxon>
        <taxon>Solanales</taxon>
        <taxon>Solanaceae</taxon>
        <taxon>Solanoideae</taxon>
        <taxon>Solaneae</taxon>
        <taxon>Solanum</taxon>
    </lineage>
</organism>
<keyword evidence="1" id="KW-0472">Membrane</keyword>
<dbReference type="EMBL" id="GEDG01035715">
    <property type="protein sequence ID" value="JAP09080.1"/>
    <property type="molecule type" value="Transcribed_RNA"/>
</dbReference>
<keyword evidence="1" id="KW-1133">Transmembrane helix</keyword>
<reference evidence="2" key="1">
    <citation type="submission" date="2015-12" db="EMBL/GenBank/DDBJ databases">
        <title>Gene expression during late stages of embryo sac development: a critical building block for successful pollen-pistil interactions.</title>
        <authorList>
            <person name="Liu Y."/>
            <person name="Joly V."/>
            <person name="Sabar M."/>
            <person name="Matton D.P."/>
        </authorList>
    </citation>
    <scope>NUCLEOTIDE SEQUENCE</scope>
</reference>
<evidence type="ECO:0000256" key="1">
    <source>
        <dbReference type="SAM" id="Phobius"/>
    </source>
</evidence>
<feature type="transmembrane region" description="Helical" evidence="1">
    <location>
        <begin position="21"/>
        <end position="43"/>
    </location>
</feature>
<dbReference type="AlphaFoldDB" id="A0A0V0GM61"/>
<protein>
    <submittedName>
        <fullName evidence="2">Putative ovule protein</fullName>
    </submittedName>
</protein>
<proteinExistence type="predicted"/>
<accession>A0A0V0GM61</accession>
<name>A0A0V0GM61_SOLCH</name>
<sequence>RGLFVKGREEGLYIKEREREGLLYIQIFLTCYFELSPTLIAHFGTKYLLFFRPVLLSSLI</sequence>
<keyword evidence="1" id="KW-0812">Transmembrane</keyword>
<evidence type="ECO:0000313" key="2">
    <source>
        <dbReference type="EMBL" id="JAP09080.1"/>
    </source>
</evidence>